<evidence type="ECO:0000313" key="4">
    <source>
        <dbReference type="WBParaSite" id="BXY_0158200.1"/>
    </source>
</evidence>
<evidence type="ECO:0000313" key="3">
    <source>
        <dbReference type="Proteomes" id="UP000659654"/>
    </source>
</evidence>
<dbReference type="WBParaSite" id="BXY_0158200.1">
    <property type="protein sequence ID" value="BXY_0158200.1"/>
    <property type="gene ID" value="BXY_0158200"/>
</dbReference>
<organism evidence="2 4">
    <name type="scientific">Bursaphelenchus xylophilus</name>
    <name type="common">Pinewood nematode worm</name>
    <name type="synonym">Aphelenchoides xylophilus</name>
    <dbReference type="NCBI Taxonomy" id="6326"/>
    <lineage>
        <taxon>Eukaryota</taxon>
        <taxon>Metazoa</taxon>
        <taxon>Ecdysozoa</taxon>
        <taxon>Nematoda</taxon>
        <taxon>Chromadorea</taxon>
        <taxon>Rhabditida</taxon>
        <taxon>Tylenchina</taxon>
        <taxon>Tylenchomorpha</taxon>
        <taxon>Aphelenchoidea</taxon>
        <taxon>Aphelenchoididae</taxon>
        <taxon>Bursaphelenchus</taxon>
    </lineage>
</organism>
<evidence type="ECO:0000313" key="2">
    <source>
        <dbReference type="Proteomes" id="UP000095284"/>
    </source>
</evidence>
<dbReference type="AlphaFoldDB" id="A0A1I7RLJ7"/>
<reference evidence="4" key="1">
    <citation type="submission" date="2016-11" db="UniProtKB">
        <authorList>
            <consortium name="WormBaseParasite"/>
        </authorList>
    </citation>
    <scope>IDENTIFICATION</scope>
</reference>
<sequence>MPISVCPEGPELYDTLRLTFGRSGTSSFPFSSTIWTCPLIHPPLSGALVHLGDREDHQSRTKRVCMGFEPLILVHYCRPP</sequence>
<proteinExistence type="predicted"/>
<dbReference type="Proteomes" id="UP000095284">
    <property type="component" value="Unplaced"/>
</dbReference>
<dbReference type="Proteomes" id="UP000659654">
    <property type="component" value="Unassembled WGS sequence"/>
</dbReference>
<gene>
    <name evidence="1" type="ORF">BXYJ_LOCUS1030</name>
</gene>
<protein>
    <submittedName>
        <fullName evidence="1">(pine wood nematode) hypothetical protein</fullName>
    </submittedName>
</protein>
<reference evidence="1" key="2">
    <citation type="submission" date="2020-09" db="EMBL/GenBank/DDBJ databases">
        <authorList>
            <person name="Kikuchi T."/>
        </authorList>
    </citation>
    <scope>NUCLEOTIDE SEQUENCE</scope>
    <source>
        <strain evidence="1">Ka4C1</strain>
    </source>
</reference>
<dbReference type="EMBL" id="CAJFDI010000001">
    <property type="protein sequence ID" value="CAD5208794.1"/>
    <property type="molecule type" value="Genomic_DNA"/>
</dbReference>
<name>A0A1I7RLJ7_BURXY</name>
<accession>A0A1I7RLJ7</accession>
<evidence type="ECO:0000313" key="1">
    <source>
        <dbReference type="EMBL" id="CAD5208794.1"/>
    </source>
</evidence>
<dbReference type="Proteomes" id="UP000582659">
    <property type="component" value="Unassembled WGS sequence"/>
</dbReference>
<keyword evidence="3" id="KW-1185">Reference proteome</keyword>
<dbReference type="EMBL" id="CAJFCV020000001">
    <property type="protein sequence ID" value="CAG9082911.1"/>
    <property type="molecule type" value="Genomic_DNA"/>
</dbReference>